<dbReference type="PROSITE" id="PS00622">
    <property type="entry name" value="HTH_LUXR_1"/>
    <property type="match status" value="1"/>
</dbReference>
<evidence type="ECO:0000259" key="8">
    <source>
        <dbReference type="PROSITE" id="PS50110"/>
    </source>
</evidence>
<evidence type="ECO:0000259" key="7">
    <source>
        <dbReference type="PROSITE" id="PS50043"/>
    </source>
</evidence>
<gene>
    <name evidence="9" type="ORF">GCM10023320_55050</name>
</gene>
<dbReference type="CDD" id="cd17535">
    <property type="entry name" value="REC_NarL-like"/>
    <property type="match status" value="1"/>
</dbReference>
<dbReference type="InterPro" id="IPR011006">
    <property type="entry name" value="CheY-like_superfamily"/>
</dbReference>
<organism evidence="9 10">
    <name type="scientific">Pseudonocardia adelaidensis</name>
    <dbReference type="NCBI Taxonomy" id="648754"/>
    <lineage>
        <taxon>Bacteria</taxon>
        <taxon>Bacillati</taxon>
        <taxon>Actinomycetota</taxon>
        <taxon>Actinomycetes</taxon>
        <taxon>Pseudonocardiales</taxon>
        <taxon>Pseudonocardiaceae</taxon>
        <taxon>Pseudonocardia</taxon>
    </lineage>
</organism>
<evidence type="ECO:0000256" key="5">
    <source>
        <dbReference type="PROSITE-ProRule" id="PRU00169"/>
    </source>
</evidence>
<dbReference type="Pfam" id="PF00196">
    <property type="entry name" value="GerE"/>
    <property type="match status" value="1"/>
</dbReference>
<dbReference type="SUPFAM" id="SSF52172">
    <property type="entry name" value="CheY-like"/>
    <property type="match status" value="1"/>
</dbReference>
<dbReference type="PROSITE" id="PS50110">
    <property type="entry name" value="RESPONSE_REGULATORY"/>
    <property type="match status" value="1"/>
</dbReference>
<evidence type="ECO:0000313" key="9">
    <source>
        <dbReference type="EMBL" id="GAA5131610.1"/>
    </source>
</evidence>
<dbReference type="PROSITE" id="PS50043">
    <property type="entry name" value="HTH_LUXR_2"/>
    <property type="match status" value="1"/>
</dbReference>
<dbReference type="InterPro" id="IPR001789">
    <property type="entry name" value="Sig_transdc_resp-reg_receiver"/>
</dbReference>
<keyword evidence="10" id="KW-1185">Reference proteome</keyword>
<keyword evidence="4" id="KW-0804">Transcription</keyword>
<dbReference type="CDD" id="cd06170">
    <property type="entry name" value="LuxR_C_like"/>
    <property type="match status" value="1"/>
</dbReference>
<evidence type="ECO:0000256" key="6">
    <source>
        <dbReference type="SAM" id="MobiDB-lite"/>
    </source>
</evidence>
<evidence type="ECO:0000256" key="3">
    <source>
        <dbReference type="ARBA" id="ARBA00023125"/>
    </source>
</evidence>
<feature type="domain" description="Response regulatory" evidence="8">
    <location>
        <begin position="3"/>
        <end position="125"/>
    </location>
</feature>
<comment type="caution">
    <text evidence="9">The sequence shown here is derived from an EMBL/GenBank/DDBJ whole genome shotgun (WGS) entry which is preliminary data.</text>
</comment>
<keyword evidence="3" id="KW-0238">DNA-binding</keyword>
<dbReference type="Gene3D" id="3.40.50.2300">
    <property type="match status" value="1"/>
</dbReference>
<evidence type="ECO:0000256" key="1">
    <source>
        <dbReference type="ARBA" id="ARBA00022553"/>
    </source>
</evidence>
<proteinExistence type="predicted"/>
<dbReference type="InterPro" id="IPR058245">
    <property type="entry name" value="NreC/VraR/RcsB-like_REC"/>
</dbReference>
<sequence length="245" mass="26435">MIRVIVADDQPLVRSGLAMLLDAEPDVEIVGEAGDGGEAVEQARLLQPDVVIMDVRMPVMDGVEATRRITADTFAGDADRPVKVLILTTYHVDRTVHEALRAGASGFLLKDSAPADLLAATRAVAAGDAWLQPAVARDLLAEFAARPEQRSAASELPARLTPRETEVLVHIARGLTNPEIAEHLHVSEVTVKTHVGRIFMKLDLRDRVHAVITAYESGLVTPRRPGCTSTYPPGRSDPCRLPTPP</sequence>
<dbReference type="InterPro" id="IPR016032">
    <property type="entry name" value="Sig_transdc_resp-reg_C-effctor"/>
</dbReference>
<reference evidence="10" key="1">
    <citation type="journal article" date="2019" name="Int. J. Syst. Evol. Microbiol.">
        <title>The Global Catalogue of Microorganisms (GCM) 10K type strain sequencing project: providing services to taxonomists for standard genome sequencing and annotation.</title>
        <authorList>
            <consortium name="The Broad Institute Genomics Platform"/>
            <consortium name="The Broad Institute Genome Sequencing Center for Infectious Disease"/>
            <person name="Wu L."/>
            <person name="Ma J."/>
        </authorList>
    </citation>
    <scope>NUCLEOTIDE SEQUENCE [LARGE SCALE GENOMIC DNA]</scope>
    <source>
        <strain evidence="10">JCM 18302</strain>
    </source>
</reference>
<dbReference type="InterPro" id="IPR000792">
    <property type="entry name" value="Tscrpt_reg_LuxR_C"/>
</dbReference>
<dbReference type="RefSeq" id="WP_345608572.1">
    <property type="nucleotide sequence ID" value="NZ_BAABJO010000024.1"/>
</dbReference>
<feature type="modified residue" description="4-aspartylphosphate" evidence="5">
    <location>
        <position position="54"/>
    </location>
</feature>
<dbReference type="SUPFAM" id="SSF46894">
    <property type="entry name" value="C-terminal effector domain of the bipartite response regulators"/>
    <property type="match status" value="1"/>
</dbReference>
<dbReference type="EMBL" id="BAABJO010000024">
    <property type="protein sequence ID" value="GAA5131610.1"/>
    <property type="molecule type" value="Genomic_DNA"/>
</dbReference>
<dbReference type="Proteomes" id="UP001500804">
    <property type="component" value="Unassembled WGS sequence"/>
</dbReference>
<protein>
    <submittedName>
        <fullName evidence="9">Response regulator transcription factor</fullName>
    </submittedName>
</protein>
<dbReference type="PANTHER" id="PTHR43214">
    <property type="entry name" value="TWO-COMPONENT RESPONSE REGULATOR"/>
    <property type="match status" value="1"/>
</dbReference>
<name>A0ABP9NSF1_9PSEU</name>
<feature type="region of interest" description="Disordered" evidence="6">
    <location>
        <begin position="223"/>
        <end position="245"/>
    </location>
</feature>
<dbReference type="SMART" id="SM00421">
    <property type="entry name" value="HTH_LUXR"/>
    <property type="match status" value="1"/>
</dbReference>
<evidence type="ECO:0000256" key="4">
    <source>
        <dbReference type="ARBA" id="ARBA00023163"/>
    </source>
</evidence>
<dbReference type="SMART" id="SM00448">
    <property type="entry name" value="REC"/>
    <property type="match status" value="1"/>
</dbReference>
<accession>A0ABP9NSF1</accession>
<dbReference type="Pfam" id="PF00072">
    <property type="entry name" value="Response_reg"/>
    <property type="match status" value="1"/>
</dbReference>
<feature type="domain" description="HTH luxR-type" evidence="7">
    <location>
        <begin position="153"/>
        <end position="218"/>
    </location>
</feature>
<keyword evidence="1 5" id="KW-0597">Phosphoprotein</keyword>
<keyword evidence="2" id="KW-0805">Transcription regulation</keyword>
<dbReference type="PRINTS" id="PR00038">
    <property type="entry name" value="HTHLUXR"/>
</dbReference>
<dbReference type="PANTHER" id="PTHR43214:SF24">
    <property type="entry name" value="TRANSCRIPTIONAL REGULATORY PROTEIN NARL-RELATED"/>
    <property type="match status" value="1"/>
</dbReference>
<evidence type="ECO:0000313" key="10">
    <source>
        <dbReference type="Proteomes" id="UP001500804"/>
    </source>
</evidence>
<dbReference type="InterPro" id="IPR039420">
    <property type="entry name" value="WalR-like"/>
</dbReference>
<evidence type="ECO:0000256" key="2">
    <source>
        <dbReference type="ARBA" id="ARBA00023015"/>
    </source>
</evidence>